<evidence type="ECO:0000256" key="1">
    <source>
        <dbReference type="SAM" id="Coils"/>
    </source>
</evidence>
<reference evidence="2 3" key="1">
    <citation type="submission" date="2018-08" db="EMBL/GenBank/DDBJ databases">
        <authorList>
            <person name="Muller C M."/>
        </authorList>
    </citation>
    <scope>NUCLEOTIDE SEQUENCE [LARGE SCALE GENOMIC DNA]</scope>
</reference>
<evidence type="ECO:0000313" key="3">
    <source>
        <dbReference type="Proteomes" id="UP000324639"/>
    </source>
</evidence>
<gene>
    <name evidence="2" type="ORF">BGT96224V316_LOCUS6556</name>
</gene>
<organism evidence="2 3">
    <name type="scientific">Blumeria graminis f. sp. tritici</name>
    <dbReference type="NCBI Taxonomy" id="62690"/>
    <lineage>
        <taxon>Eukaryota</taxon>
        <taxon>Fungi</taxon>
        <taxon>Dikarya</taxon>
        <taxon>Ascomycota</taxon>
        <taxon>Pezizomycotina</taxon>
        <taxon>Leotiomycetes</taxon>
        <taxon>Erysiphales</taxon>
        <taxon>Erysiphaceae</taxon>
        <taxon>Blumeria</taxon>
    </lineage>
</organism>
<accession>A0A9X9MLS3</accession>
<dbReference type="EMBL" id="LR026992">
    <property type="protein sequence ID" value="VDB92790.1"/>
    <property type="molecule type" value="Genomic_DNA"/>
</dbReference>
<feature type="coiled-coil region" evidence="1">
    <location>
        <begin position="31"/>
        <end position="79"/>
    </location>
</feature>
<keyword evidence="1" id="KW-0175">Coiled coil</keyword>
<sequence length="84" mass="9706">MQGGNTEINITGLSNEIMALANSYVLVEKQLYQYKNDYDTLLEKNQELTDTVQNFQNSKNSLTNSSTQLEQQNHLLQQKLQHMK</sequence>
<evidence type="ECO:0000313" key="2">
    <source>
        <dbReference type="EMBL" id="VDB92790.1"/>
    </source>
</evidence>
<feature type="non-terminal residue" evidence="2">
    <location>
        <position position="84"/>
    </location>
</feature>
<dbReference type="SUPFAM" id="SSF57997">
    <property type="entry name" value="Tropomyosin"/>
    <property type="match status" value="1"/>
</dbReference>
<dbReference type="AlphaFoldDB" id="A0A9X9MLS3"/>
<keyword evidence="3" id="KW-1185">Reference proteome</keyword>
<protein>
    <submittedName>
        <fullName evidence="2">Bgt-20000</fullName>
    </submittedName>
</protein>
<name>A0A9X9MLS3_BLUGR</name>
<dbReference type="Proteomes" id="UP000324639">
    <property type="component" value="Chromosome Bgt_-09"/>
</dbReference>
<proteinExistence type="predicted"/>